<accession>A0ACC3CBA6</accession>
<evidence type="ECO:0000313" key="2">
    <source>
        <dbReference type="Proteomes" id="UP000798662"/>
    </source>
</evidence>
<protein>
    <submittedName>
        <fullName evidence="1">Uncharacterized protein</fullName>
    </submittedName>
</protein>
<gene>
    <name evidence="1" type="ORF">I4F81_010032</name>
</gene>
<evidence type="ECO:0000313" key="1">
    <source>
        <dbReference type="EMBL" id="KAK1867525.1"/>
    </source>
</evidence>
<keyword evidence="2" id="KW-1185">Reference proteome</keyword>
<dbReference type="Proteomes" id="UP000798662">
    <property type="component" value="Chromosome 3"/>
</dbReference>
<dbReference type="EMBL" id="CM020620">
    <property type="protein sequence ID" value="KAK1867525.1"/>
    <property type="molecule type" value="Genomic_DNA"/>
</dbReference>
<proteinExistence type="predicted"/>
<reference evidence="1" key="1">
    <citation type="submission" date="2019-11" db="EMBL/GenBank/DDBJ databases">
        <title>Nori genome reveals adaptations in red seaweeds to the harsh intertidal environment.</title>
        <authorList>
            <person name="Wang D."/>
            <person name="Mao Y."/>
        </authorList>
    </citation>
    <scope>NUCLEOTIDE SEQUENCE</scope>
    <source>
        <tissue evidence="1">Gametophyte</tissue>
    </source>
</reference>
<organism evidence="1 2">
    <name type="scientific">Pyropia yezoensis</name>
    <name type="common">Susabi-nori</name>
    <name type="synonym">Porphyra yezoensis</name>
    <dbReference type="NCBI Taxonomy" id="2788"/>
    <lineage>
        <taxon>Eukaryota</taxon>
        <taxon>Rhodophyta</taxon>
        <taxon>Bangiophyceae</taxon>
        <taxon>Bangiales</taxon>
        <taxon>Bangiaceae</taxon>
        <taxon>Pyropia</taxon>
    </lineage>
</organism>
<comment type="caution">
    <text evidence="1">The sequence shown here is derived from an EMBL/GenBank/DDBJ whole genome shotgun (WGS) entry which is preliminary data.</text>
</comment>
<name>A0ACC3CBA6_PYRYE</name>
<sequence length="902" mass="99186">MDEVEVQGAPAAGAPAGAPAAGSGGGGVKPPAVEKIKLAPHPGIGKGGTRQMVQVNMFGMTANLPPVVRHYDVDLSKIHPHDPADEKAAKVAELVAARELGEKTSREAISVLERRLKKLMAYDGRKNVYAIDLGITQAQTFELDVYSDKIQCVIKDVGSVDTREMTKYFRQHIDEVPTAVLSFLEIVLHTKPAKTFVHIGNNFYSEDRKLQLGGGAEGWRGFYHAIKPLARGMTLALDAKVTGFWSAIPLLELAAQVPGVMRHGDQTMTDRARAILSQLIKGVRVTQTNRAERAGGTGRKVVAISSYAAADLVFEESGGQSVSVADYFARAYKQLEFPGLPCVQVGSRKRPMYLPLEVVKISPNQRRHHLDDHQVGRIKDVACTRPNVRFDNVDRMRKLASYESDEYLKEFGLSVDDKVLQVPARTLNPPTLIFNHAQQTIPREGRWNMREKVYYQPGKILHYWGVLILEDAHGRAPRGGAQGKLGSFINQLVTLSNKTGLAISNTRPLVVVKSKSDVAEGMREIKRIVDGDAHSHGQPGCQLILVVKPANETSDYREIKFQSDSVLGCPSQCMLAKHLEKANLMYVANLGLKINCKLGGGNVTLTQPSLDRLKARKTLMIMGLDLSLESKSIARTTDAVAALVGTLNHQFTQYASAYRFQPSSDEYVRDLQQLAEEVFRSYFNRWQKLPDALLVYRDGVADSQFKNVLNLEVTLLHAAYQKVLPGPSPEVTFVVLQKRHRTRFMPVEQRHADFKGNCKPGLCVDENITQPHQFEFYLQSHTALQGTVRPVRVVTLIDELGLSADELQEITHALCYVNARCTLSTSVVAPIAYSALVAERGRVMRAGGLGEVSDDGASSVAGGAAPSVASVNNDIKLSDQLKDTLYYMRVVDMPTVTPCVLP</sequence>